<dbReference type="EMBL" id="LRFC01000023">
    <property type="protein sequence ID" value="KZE66165.1"/>
    <property type="molecule type" value="Genomic_DNA"/>
</dbReference>
<reference evidence="8" key="1">
    <citation type="submission" date="2016-01" db="EMBL/GenBank/DDBJ databases">
        <title>Draft genome of Chromobacterium sp. F49.</title>
        <authorList>
            <person name="Hong K.W."/>
        </authorList>
    </citation>
    <scope>NUCLEOTIDE SEQUENCE [LARGE SCALE GENOMIC DNA]</scope>
    <source>
        <strain evidence="8">P7IIIA</strain>
    </source>
</reference>
<dbReference type="GO" id="GO:0016104">
    <property type="term" value="P:triterpenoid biosynthetic process"/>
    <property type="evidence" value="ECO:0007669"/>
    <property type="project" value="InterPro"/>
</dbReference>
<evidence type="ECO:0000313" key="7">
    <source>
        <dbReference type="EMBL" id="KZE66165.1"/>
    </source>
</evidence>
<dbReference type="SUPFAM" id="SSF48239">
    <property type="entry name" value="Terpenoid cyclases/Protein prenyltransferases"/>
    <property type="match status" value="2"/>
</dbReference>
<dbReference type="NCBIfam" id="TIGR01787">
    <property type="entry name" value="squalene_cyclas"/>
    <property type="match status" value="1"/>
</dbReference>
<evidence type="ECO:0000256" key="1">
    <source>
        <dbReference type="ARBA" id="ARBA00004999"/>
    </source>
</evidence>
<name>A0A163R464_9BACL</name>
<evidence type="ECO:0000259" key="5">
    <source>
        <dbReference type="Pfam" id="PF13243"/>
    </source>
</evidence>
<dbReference type="PANTHER" id="PTHR11764:SF20">
    <property type="entry name" value="LANOSTEROL SYNTHASE"/>
    <property type="match status" value="1"/>
</dbReference>
<evidence type="ECO:0008006" key="9">
    <source>
        <dbReference type="Google" id="ProtNLM"/>
    </source>
</evidence>
<evidence type="ECO:0000259" key="6">
    <source>
        <dbReference type="Pfam" id="PF13249"/>
    </source>
</evidence>
<dbReference type="PROSITE" id="PS01074">
    <property type="entry name" value="TERPENE_SYNTHASES"/>
    <property type="match status" value="1"/>
</dbReference>
<dbReference type="SFLD" id="SFLDG01016">
    <property type="entry name" value="Prenyltransferase_Like_2"/>
    <property type="match status" value="1"/>
</dbReference>
<dbReference type="RefSeq" id="WP_066241622.1">
    <property type="nucleotide sequence ID" value="NZ_LRFC01000023.1"/>
</dbReference>
<dbReference type="OrthoDB" id="9758578at2"/>
<dbReference type="GO" id="GO:0016866">
    <property type="term" value="F:intramolecular transferase activity"/>
    <property type="evidence" value="ECO:0007669"/>
    <property type="project" value="InterPro"/>
</dbReference>
<comment type="similarity">
    <text evidence="2">Belongs to the terpene cyclase/mutase family.</text>
</comment>
<dbReference type="InterPro" id="IPR008930">
    <property type="entry name" value="Terpenoid_cyclase/PrenylTrfase"/>
</dbReference>
<dbReference type="InterPro" id="IPR018333">
    <property type="entry name" value="Squalene_cyclase"/>
</dbReference>
<proteinExistence type="inferred from homology"/>
<comment type="pathway">
    <text evidence="1">Secondary metabolite biosynthesis; hopanoid biosynthesis.</text>
</comment>
<dbReference type="AlphaFoldDB" id="A0A163R464"/>
<dbReference type="Pfam" id="PF13249">
    <property type="entry name" value="SQHop_cyclase_N"/>
    <property type="match status" value="1"/>
</dbReference>
<evidence type="ECO:0000256" key="4">
    <source>
        <dbReference type="ARBA" id="ARBA00023235"/>
    </source>
</evidence>
<feature type="domain" description="Squalene cyclase N-terminal" evidence="6">
    <location>
        <begin position="12"/>
        <end position="283"/>
    </location>
</feature>
<sequence length="611" mass="69462">MDFKKLEKEIYRRCNDLLSLQKPDGTWRFCFENSVITDAYMLILLRTIEYRNEKLIRRMTDRILSKQSPDGLWRVYPDEEPANLSATIQAYTALLYSQHFNADDAKLIGAKHFIKTNGGLKKADLLTKVFLAMNGLYEWPDVPIDPAILFSLPLTSPINQYDISSYARAHFAPVLLMVEEKRKLTSKYTPDLSDLTGDEGEGSNMQDWVNLFSLLNIRDSYLQTKKENILSYILTHIEPDGTLLSYSLTTIFMIYSLLSSGYERSSTVIQNALTGLINMFCEVEETLHLQNSPSTTWDTSLILYTLLEAGVPLTTPGVKKGSQFLLSQQQTKYGDWSVHNPGALPGGWGFSIGNTQHPDIDDTQAALRTMAHLSHFYSQYQMSYDRGLTWLLSMQNDDGGWAAFEKNTNRYLIGNLPVKHAKDALIDPSTPDLTGRTLEFLGKFHGLNQDHASIKKGANWLLTNQEQDGSWYGRWGVCFIYGTWAAVTGLIACGINPQNKKIQKAKHWLLNVQHEDGGWGESCASDKQRKYVELNESTPSQTAWALNTLTAIHKEPTLEMEKAVTWLMKHRKANYPTGAGLPGAFYIHYHSYDYIWPLLALTHYYKKYYSV</sequence>
<dbReference type="Proteomes" id="UP000076567">
    <property type="component" value="Unassembled WGS sequence"/>
</dbReference>
<keyword evidence="3" id="KW-0677">Repeat</keyword>
<dbReference type="Pfam" id="PF13243">
    <property type="entry name" value="SQHop_cyclase_C"/>
    <property type="match status" value="1"/>
</dbReference>
<gene>
    <name evidence="7" type="ORF">AWM68_07265</name>
</gene>
<dbReference type="UniPathway" id="UPA00337"/>
<dbReference type="InterPro" id="IPR002365">
    <property type="entry name" value="Terpene_synthase_CS"/>
</dbReference>
<protein>
    <recommendedName>
        <fullName evidence="9">Squalene--hopene cyclase</fullName>
    </recommendedName>
</protein>
<keyword evidence="8" id="KW-1185">Reference proteome</keyword>
<dbReference type="Gene3D" id="1.50.10.20">
    <property type="match status" value="2"/>
</dbReference>
<evidence type="ECO:0000313" key="8">
    <source>
        <dbReference type="Proteomes" id="UP000076567"/>
    </source>
</evidence>
<accession>A0A163R464</accession>
<keyword evidence="4" id="KW-0413">Isomerase</keyword>
<evidence type="ECO:0000256" key="3">
    <source>
        <dbReference type="ARBA" id="ARBA00022737"/>
    </source>
</evidence>
<comment type="caution">
    <text evidence="7">The sequence shown here is derived from an EMBL/GenBank/DDBJ whole genome shotgun (WGS) entry which is preliminary data.</text>
</comment>
<feature type="domain" description="Squalene cyclase C-terminal" evidence="5">
    <location>
        <begin position="294"/>
        <end position="605"/>
    </location>
</feature>
<dbReference type="GO" id="GO:0005811">
    <property type="term" value="C:lipid droplet"/>
    <property type="evidence" value="ECO:0007669"/>
    <property type="project" value="InterPro"/>
</dbReference>
<dbReference type="InterPro" id="IPR032697">
    <property type="entry name" value="SQ_cyclase_N"/>
</dbReference>
<evidence type="ECO:0000256" key="2">
    <source>
        <dbReference type="ARBA" id="ARBA00009755"/>
    </source>
</evidence>
<organism evidence="7 8">
    <name type="scientific">Fictibacillus phosphorivorans</name>
    <dbReference type="NCBI Taxonomy" id="1221500"/>
    <lineage>
        <taxon>Bacteria</taxon>
        <taxon>Bacillati</taxon>
        <taxon>Bacillota</taxon>
        <taxon>Bacilli</taxon>
        <taxon>Bacillales</taxon>
        <taxon>Fictibacillaceae</taxon>
        <taxon>Fictibacillus</taxon>
    </lineage>
</organism>
<dbReference type="PANTHER" id="PTHR11764">
    <property type="entry name" value="TERPENE CYCLASE/MUTASE FAMILY MEMBER"/>
    <property type="match status" value="1"/>
</dbReference>
<dbReference type="InterPro" id="IPR032696">
    <property type="entry name" value="SQ_cyclase_C"/>
</dbReference>